<dbReference type="GO" id="GO:0003723">
    <property type="term" value="F:RNA binding"/>
    <property type="evidence" value="ECO:0007669"/>
    <property type="project" value="UniProtKB-UniRule"/>
</dbReference>
<accession>A0A6V8SM83</accession>
<dbReference type="InterPro" id="IPR029063">
    <property type="entry name" value="SAM-dependent_MTases_sf"/>
</dbReference>
<comment type="function">
    <text evidence="1">Specifically methylates the cytosine at position 967 (m5C967) of 16S rRNA.</text>
</comment>
<dbReference type="Pfam" id="PF01189">
    <property type="entry name" value="Methyltr_RsmB-F"/>
    <property type="match status" value="1"/>
</dbReference>
<dbReference type="FunFam" id="3.30.70.1170:FF:000003">
    <property type="entry name" value="16S rRNA (Cytosine(967)-C(5))-methyltransferase RsmB"/>
    <property type="match status" value="1"/>
</dbReference>
<evidence type="ECO:0000256" key="12">
    <source>
        <dbReference type="ARBA" id="ARBA00047283"/>
    </source>
</evidence>
<gene>
    <name evidence="15" type="ORF">bsdtw1_02076</name>
</gene>
<sequence>MNSRKIIKDTLDSIFYNGAYSNIELNKRLSESDLNDKDKGLVTEVVYGTIKYKKTIDYIISTLVADVKKIDKRILNILRSAIYQIKYLDRVPDFAVVNESVNLGKKISMNSSRFINGVLRSFIRNKDFEIKSNISDIEYLSVEYSFEPWMVKLFVEQYGRENSIKILNGLNSTPSVTVRVNSLKSDYDDVFDELSKQGYTVEEGNICPEAINIIRGKSIENNPLFIEGKITVQDESAMMVAPVLELNGELKVLDLCSAPGGKTTHIAEILENKGTVIGCDIYDHKLKLVEENKDRLGIENIQTKLLDAAKYNSEFRETADRILVDAPCSGFGIIRKKPEIKWTKSQKDLKDLIEIQRNILKNAWLYLKPGGIMVYSTCTLNKKENEENIKWIKENYKDVQFEKIYLGESDNLIYNEDGSVTILPNEFFDGFYIAKLRKLSR</sequence>
<reference evidence="15 16" key="1">
    <citation type="submission" date="2020-07" db="EMBL/GenBank/DDBJ databases">
        <title>A new beta-1,3-glucan-decomposing anaerobic bacterium isolated from anoxic soil subjected to biological soil disinfestation.</title>
        <authorList>
            <person name="Ueki A."/>
            <person name="Tonouchi A."/>
        </authorList>
    </citation>
    <scope>NUCLEOTIDE SEQUENCE [LARGE SCALE GENOMIC DNA]</scope>
    <source>
        <strain evidence="15 16">TW1</strain>
    </source>
</reference>
<dbReference type="Gene3D" id="1.10.940.10">
    <property type="entry name" value="NusB-like"/>
    <property type="match status" value="1"/>
</dbReference>
<evidence type="ECO:0000256" key="2">
    <source>
        <dbReference type="ARBA" id="ARBA00004496"/>
    </source>
</evidence>
<feature type="binding site" evidence="13">
    <location>
        <position position="280"/>
    </location>
    <ligand>
        <name>S-adenosyl-L-methionine</name>
        <dbReference type="ChEBI" id="CHEBI:59789"/>
    </ligand>
</feature>
<dbReference type="EMBL" id="BLZR01000001">
    <property type="protein sequence ID" value="GFP75983.1"/>
    <property type="molecule type" value="Genomic_DNA"/>
</dbReference>
<organism evidence="15 16">
    <name type="scientific">Clostridium fungisolvens</name>
    <dbReference type="NCBI Taxonomy" id="1604897"/>
    <lineage>
        <taxon>Bacteria</taxon>
        <taxon>Bacillati</taxon>
        <taxon>Bacillota</taxon>
        <taxon>Clostridia</taxon>
        <taxon>Eubacteriales</taxon>
        <taxon>Clostridiaceae</taxon>
        <taxon>Clostridium</taxon>
    </lineage>
</organism>
<dbReference type="InterPro" id="IPR006027">
    <property type="entry name" value="NusB_RsmB_TIM44"/>
</dbReference>
<dbReference type="NCBIfam" id="TIGR00563">
    <property type="entry name" value="rsmB"/>
    <property type="match status" value="1"/>
</dbReference>
<dbReference type="PANTHER" id="PTHR22807:SF53">
    <property type="entry name" value="RIBOSOMAL RNA SMALL SUBUNIT METHYLTRANSFERASE B-RELATED"/>
    <property type="match status" value="1"/>
</dbReference>
<feature type="binding site" evidence="13">
    <location>
        <position position="307"/>
    </location>
    <ligand>
        <name>S-adenosyl-L-methionine</name>
        <dbReference type="ChEBI" id="CHEBI:59789"/>
    </ligand>
</feature>
<dbReference type="RefSeq" id="WP_183277444.1">
    <property type="nucleotide sequence ID" value="NZ_BLZR01000001.1"/>
</dbReference>
<keyword evidence="4" id="KW-0963">Cytoplasm</keyword>
<evidence type="ECO:0000256" key="6">
    <source>
        <dbReference type="ARBA" id="ARBA00022603"/>
    </source>
</evidence>
<evidence type="ECO:0000256" key="8">
    <source>
        <dbReference type="ARBA" id="ARBA00022691"/>
    </source>
</evidence>
<dbReference type="PRINTS" id="PR02008">
    <property type="entry name" value="RCMTFAMILY"/>
</dbReference>
<proteinExistence type="inferred from homology"/>
<evidence type="ECO:0000256" key="3">
    <source>
        <dbReference type="ARBA" id="ARBA00012140"/>
    </source>
</evidence>
<keyword evidence="9 13" id="KW-0694">RNA-binding</keyword>
<comment type="subcellular location">
    <subcellularLocation>
        <location evidence="2">Cytoplasm</location>
    </subcellularLocation>
</comment>
<dbReference type="InterPro" id="IPR023267">
    <property type="entry name" value="RCMT"/>
</dbReference>
<dbReference type="EC" id="2.1.1.176" evidence="3"/>
<keyword evidence="6 13" id="KW-0489">Methyltransferase</keyword>
<name>A0A6V8SM83_9CLOT</name>
<evidence type="ECO:0000259" key="14">
    <source>
        <dbReference type="PROSITE" id="PS51686"/>
    </source>
</evidence>
<dbReference type="Gene3D" id="3.40.50.150">
    <property type="entry name" value="Vaccinia Virus protein VP39"/>
    <property type="match status" value="1"/>
</dbReference>
<dbReference type="Gene3D" id="3.30.70.1170">
    <property type="entry name" value="Sun protein, domain 3"/>
    <property type="match status" value="1"/>
</dbReference>
<dbReference type="InterPro" id="IPR035926">
    <property type="entry name" value="NusB-like_sf"/>
</dbReference>
<evidence type="ECO:0000256" key="4">
    <source>
        <dbReference type="ARBA" id="ARBA00022490"/>
    </source>
</evidence>
<keyword evidence="16" id="KW-1185">Reference proteome</keyword>
<evidence type="ECO:0000256" key="5">
    <source>
        <dbReference type="ARBA" id="ARBA00022552"/>
    </source>
</evidence>
<evidence type="ECO:0000256" key="9">
    <source>
        <dbReference type="ARBA" id="ARBA00022884"/>
    </source>
</evidence>
<dbReference type="Proteomes" id="UP000580568">
    <property type="component" value="Unassembled WGS sequence"/>
</dbReference>
<protein>
    <recommendedName>
        <fullName evidence="3">16S rRNA (cytosine(967)-C(5))-methyltransferase</fullName>
        <ecNumber evidence="3">2.1.1.176</ecNumber>
    </recommendedName>
    <alternativeName>
        <fullName evidence="10">16S rRNA m5C967 methyltransferase</fullName>
    </alternativeName>
    <alternativeName>
        <fullName evidence="11">rRNA (cytosine-C(5)-)-methyltransferase RsmB</fullName>
    </alternativeName>
</protein>
<feature type="binding site" evidence="13">
    <location>
        <position position="325"/>
    </location>
    <ligand>
        <name>S-adenosyl-L-methionine</name>
        <dbReference type="ChEBI" id="CHEBI:59789"/>
    </ligand>
</feature>
<dbReference type="AlphaFoldDB" id="A0A6V8SM83"/>
<feature type="domain" description="SAM-dependent MTase RsmB/NOP-type" evidence="14">
    <location>
        <begin position="166"/>
        <end position="439"/>
    </location>
</feature>
<keyword evidence="8 13" id="KW-0949">S-adenosyl-L-methionine</keyword>
<dbReference type="FunFam" id="1.10.940.10:FF:000006">
    <property type="entry name" value="16S rRNA (Cytosine(967)-C(5))-methyltransferase RsmB"/>
    <property type="match status" value="1"/>
</dbReference>
<feature type="binding site" evidence="13">
    <location>
        <begin position="256"/>
        <end position="262"/>
    </location>
    <ligand>
        <name>S-adenosyl-L-methionine</name>
        <dbReference type="ChEBI" id="CHEBI:59789"/>
    </ligand>
</feature>
<keyword evidence="7 13" id="KW-0808">Transferase</keyword>
<dbReference type="SUPFAM" id="SSF48013">
    <property type="entry name" value="NusB-like"/>
    <property type="match status" value="1"/>
</dbReference>
<dbReference type="CDD" id="cd02440">
    <property type="entry name" value="AdoMet_MTases"/>
    <property type="match status" value="1"/>
</dbReference>
<evidence type="ECO:0000313" key="16">
    <source>
        <dbReference type="Proteomes" id="UP000580568"/>
    </source>
</evidence>
<evidence type="ECO:0000256" key="10">
    <source>
        <dbReference type="ARBA" id="ARBA00030399"/>
    </source>
</evidence>
<dbReference type="PROSITE" id="PS51686">
    <property type="entry name" value="SAM_MT_RSMB_NOP"/>
    <property type="match status" value="1"/>
</dbReference>
<dbReference type="Pfam" id="PF22458">
    <property type="entry name" value="RsmF-B_ferredox"/>
    <property type="match status" value="1"/>
</dbReference>
<evidence type="ECO:0000256" key="7">
    <source>
        <dbReference type="ARBA" id="ARBA00022679"/>
    </source>
</evidence>
<dbReference type="GO" id="GO:0005737">
    <property type="term" value="C:cytoplasm"/>
    <property type="evidence" value="ECO:0007669"/>
    <property type="project" value="UniProtKB-SubCell"/>
</dbReference>
<evidence type="ECO:0000313" key="15">
    <source>
        <dbReference type="EMBL" id="GFP75983.1"/>
    </source>
</evidence>
<comment type="similarity">
    <text evidence="13">Belongs to the class I-like SAM-binding methyltransferase superfamily. RsmB/NOP family.</text>
</comment>
<dbReference type="InterPro" id="IPR004573">
    <property type="entry name" value="rRNA_ssu_MeTfrase_B"/>
</dbReference>
<evidence type="ECO:0000256" key="13">
    <source>
        <dbReference type="PROSITE-ProRule" id="PRU01023"/>
    </source>
</evidence>
<evidence type="ECO:0000256" key="1">
    <source>
        <dbReference type="ARBA" id="ARBA00002724"/>
    </source>
</evidence>
<dbReference type="InterPro" id="IPR054728">
    <property type="entry name" value="RsmB-like_ferredoxin"/>
</dbReference>
<dbReference type="GO" id="GO:0006355">
    <property type="term" value="P:regulation of DNA-templated transcription"/>
    <property type="evidence" value="ECO:0007669"/>
    <property type="project" value="InterPro"/>
</dbReference>
<dbReference type="GO" id="GO:0008649">
    <property type="term" value="F:rRNA methyltransferase activity"/>
    <property type="evidence" value="ECO:0007669"/>
    <property type="project" value="InterPro"/>
</dbReference>
<dbReference type="FunFam" id="3.40.50.150:FF:000022">
    <property type="entry name" value="Ribosomal RNA small subunit methyltransferase B"/>
    <property type="match status" value="1"/>
</dbReference>
<comment type="catalytic activity">
    <reaction evidence="12">
        <text>cytidine(967) in 16S rRNA + S-adenosyl-L-methionine = 5-methylcytidine(967) in 16S rRNA + S-adenosyl-L-homocysteine + H(+)</text>
        <dbReference type="Rhea" id="RHEA:42748"/>
        <dbReference type="Rhea" id="RHEA-COMP:10219"/>
        <dbReference type="Rhea" id="RHEA-COMP:10220"/>
        <dbReference type="ChEBI" id="CHEBI:15378"/>
        <dbReference type="ChEBI" id="CHEBI:57856"/>
        <dbReference type="ChEBI" id="CHEBI:59789"/>
        <dbReference type="ChEBI" id="CHEBI:74483"/>
        <dbReference type="ChEBI" id="CHEBI:82748"/>
        <dbReference type="EC" id="2.1.1.176"/>
    </reaction>
</comment>
<dbReference type="InterPro" id="IPR049560">
    <property type="entry name" value="MeTrfase_RsmB-F_NOP2_cat"/>
</dbReference>
<keyword evidence="5" id="KW-0698">rRNA processing</keyword>
<evidence type="ECO:0000256" key="11">
    <source>
        <dbReference type="ARBA" id="ARBA00031088"/>
    </source>
</evidence>
<feature type="active site" description="Nucleophile" evidence="13">
    <location>
        <position position="378"/>
    </location>
</feature>
<dbReference type="SUPFAM" id="SSF53335">
    <property type="entry name" value="S-adenosyl-L-methionine-dependent methyltransferases"/>
    <property type="match status" value="1"/>
</dbReference>
<comment type="caution">
    <text evidence="15">The sequence shown here is derived from an EMBL/GenBank/DDBJ whole genome shotgun (WGS) entry which is preliminary data.</text>
</comment>
<dbReference type="PANTHER" id="PTHR22807">
    <property type="entry name" value="NOP2 YEAST -RELATED NOL1/NOP2/FMU SUN DOMAIN-CONTAINING"/>
    <property type="match status" value="1"/>
</dbReference>
<dbReference type="Pfam" id="PF01029">
    <property type="entry name" value="NusB"/>
    <property type="match status" value="1"/>
</dbReference>
<dbReference type="InterPro" id="IPR001678">
    <property type="entry name" value="MeTrfase_RsmB-F_NOP2_dom"/>
</dbReference>
<dbReference type="NCBIfam" id="NF011494">
    <property type="entry name" value="PRK14902.1"/>
    <property type="match status" value="1"/>
</dbReference>